<dbReference type="AlphaFoldDB" id="A0AAW2U4W4"/>
<protein>
    <submittedName>
        <fullName evidence="2">Uncharacterized protein</fullName>
    </submittedName>
</protein>
<comment type="caution">
    <text evidence="2">The sequence shown here is derived from an EMBL/GenBank/DDBJ whole genome shotgun (WGS) entry which is preliminary data.</text>
</comment>
<proteinExistence type="predicted"/>
<gene>
    <name evidence="2" type="ORF">Slati_3761900</name>
</gene>
<evidence type="ECO:0000256" key="1">
    <source>
        <dbReference type="SAM" id="MobiDB-lite"/>
    </source>
</evidence>
<reference evidence="2" key="2">
    <citation type="journal article" date="2024" name="Plant">
        <title>Genomic evolution and insights into agronomic trait innovations of Sesamum species.</title>
        <authorList>
            <person name="Miao H."/>
            <person name="Wang L."/>
            <person name="Qu L."/>
            <person name="Liu H."/>
            <person name="Sun Y."/>
            <person name="Le M."/>
            <person name="Wang Q."/>
            <person name="Wei S."/>
            <person name="Zheng Y."/>
            <person name="Lin W."/>
            <person name="Duan Y."/>
            <person name="Cao H."/>
            <person name="Xiong S."/>
            <person name="Wang X."/>
            <person name="Wei L."/>
            <person name="Li C."/>
            <person name="Ma Q."/>
            <person name="Ju M."/>
            <person name="Zhao R."/>
            <person name="Li G."/>
            <person name="Mu C."/>
            <person name="Tian Q."/>
            <person name="Mei H."/>
            <person name="Zhang T."/>
            <person name="Gao T."/>
            <person name="Zhang H."/>
        </authorList>
    </citation>
    <scope>NUCLEOTIDE SEQUENCE</scope>
    <source>
        <strain evidence="2">KEN1</strain>
    </source>
</reference>
<reference evidence="2" key="1">
    <citation type="submission" date="2020-06" db="EMBL/GenBank/DDBJ databases">
        <authorList>
            <person name="Li T."/>
            <person name="Hu X."/>
            <person name="Zhang T."/>
            <person name="Song X."/>
            <person name="Zhang H."/>
            <person name="Dai N."/>
            <person name="Sheng W."/>
            <person name="Hou X."/>
            <person name="Wei L."/>
        </authorList>
    </citation>
    <scope>NUCLEOTIDE SEQUENCE</scope>
    <source>
        <strain evidence="2">KEN1</strain>
        <tissue evidence="2">Leaf</tissue>
    </source>
</reference>
<feature type="region of interest" description="Disordered" evidence="1">
    <location>
        <begin position="29"/>
        <end position="49"/>
    </location>
</feature>
<evidence type="ECO:0000313" key="2">
    <source>
        <dbReference type="EMBL" id="KAL0411722.1"/>
    </source>
</evidence>
<organism evidence="2">
    <name type="scientific">Sesamum latifolium</name>
    <dbReference type="NCBI Taxonomy" id="2727402"/>
    <lineage>
        <taxon>Eukaryota</taxon>
        <taxon>Viridiplantae</taxon>
        <taxon>Streptophyta</taxon>
        <taxon>Embryophyta</taxon>
        <taxon>Tracheophyta</taxon>
        <taxon>Spermatophyta</taxon>
        <taxon>Magnoliopsida</taxon>
        <taxon>eudicotyledons</taxon>
        <taxon>Gunneridae</taxon>
        <taxon>Pentapetalae</taxon>
        <taxon>asterids</taxon>
        <taxon>lamiids</taxon>
        <taxon>Lamiales</taxon>
        <taxon>Pedaliaceae</taxon>
        <taxon>Sesamum</taxon>
    </lineage>
</organism>
<accession>A0AAW2U4W4</accession>
<feature type="compositionally biased region" description="Polar residues" evidence="1">
    <location>
        <begin position="29"/>
        <end position="40"/>
    </location>
</feature>
<name>A0AAW2U4W4_9LAMI</name>
<sequence>MNLVKNHKSIREVLAVLACEVTRWWATESASGPTDGSVQGNEVPIGSSRQPLRSQCRCAQLQILGLHLV</sequence>
<dbReference type="EMBL" id="JACGWN010000013">
    <property type="protein sequence ID" value="KAL0411722.1"/>
    <property type="molecule type" value="Genomic_DNA"/>
</dbReference>